<sequence length="164" mass="18101">MKKIVKLFFLIAFITASALASAQSFTLAELVDLAPNGDEYFSNIVTAKGYSNHEVGASALSNNYTYTNSENSKITLITPSFDSDVRMVSWEFKTVASYNALKSELAASKYKLTNTERRNGGKYVSLFYSRPGIEVILTTDKTVDPNGIYIASVKYTNAAKYIVK</sequence>
<dbReference type="RefSeq" id="WP_110311134.1">
    <property type="nucleotide sequence ID" value="NZ_QICL01000016.1"/>
</dbReference>
<reference evidence="2 3" key="1">
    <citation type="submission" date="2018-03" db="EMBL/GenBank/DDBJ databases">
        <title>Genomic Encyclopedia of Archaeal and Bacterial Type Strains, Phase II (KMG-II): from individual species to whole genera.</title>
        <authorList>
            <person name="Goeker M."/>
        </authorList>
    </citation>
    <scope>NUCLEOTIDE SEQUENCE [LARGE SCALE GENOMIC DNA]</scope>
    <source>
        <strain evidence="2 3">DSM 100214</strain>
    </source>
</reference>
<comment type="caution">
    <text evidence="2">The sequence shown here is derived from an EMBL/GenBank/DDBJ whole genome shotgun (WGS) entry which is preliminary data.</text>
</comment>
<feature type="signal peptide" evidence="1">
    <location>
        <begin position="1"/>
        <end position="22"/>
    </location>
</feature>
<dbReference type="OrthoDB" id="996803at2"/>
<evidence type="ECO:0000313" key="3">
    <source>
        <dbReference type="Proteomes" id="UP000247973"/>
    </source>
</evidence>
<dbReference type="Proteomes" id="UP000247973">
    <property type="component" value="Unassembled WGS sequence"/>
</dbReference>
<keyword evidence="3" id="KW-1185">Reference proteome</keyword>
<gene>
    <name evidence="2" type="ORF">CLV62_11620</name>
</gene>
<evidence type="ECO:0000313" key="2">
    <source>
        <dbReference type="EMBL" id="PXV62980.1"/>
    </source>
</evidence>
<dbReference type="AlphaFoldDB" id="A0A2V3PM74"/>
<dbReference type="EMBL" id="QICL01000016">
    <property type="protein sequence ID" value="PXV62980.1"/>
    <property type="molecule type" value="Genomic_DNA"/>
</dbReference>
<keyword evidence="1" id="KW-0732">Signal</keyword>
<name>A0A2V3PM74_9BACT</name>
<evidence type="ECO:0000256" key="1">
    <source>
        <dbReference type="SAM" id="SignalP"/>
    </source>
</evidence>
<feature type="chain" id="PRO_5016167329" evidence="1">
    <location>
        <begin position="23"/>
        <end position="164"/>
    </location>
</feature>
<proteinExistence type="predicted"/>
<accession>A0A2V3PM74</accession>
<protein>
    <submittedName>
        <fullName evidence="2">Uncharacterized protein</fullName>
    </submittedName>
</protein>
<organism evidence="2 3">
    <name type="scientific">Dysgonomonas alginatilytica</name>
    <dbReference type="NCBI Taxonomy" id="1605892"/>
    <lineage>
        <taxon>Bacteria</taxon>
        <taxon>Pseudomonadati</taxon>
        <taxon>Bacteroidota</taxon>
        <taxon>Bacteroidia</taxon>
        <taxon>Bacteroidales</taxon>
        <taxon>Dysgonomonadaceae</taxon>
        <taxon>Dysgonomonas</taxon>
    </lineage>
</organism>